<keyword evidence="2" id="KW-0472">Membrane</keyword>
<keyword evidence="4" id="KW-1185">Reference proteome</keyword>
<feature type="transmembrane region" description="Helical" evidence="2">
    <location>
        <begin position="96"/>
        <end position="115"/>
    </location>
</feature>
<name>A0ABU9B1B2_9BACT</name>
<sequence length="365" mass="41643">MSEPDPKLRVVDDEAEKTDDGVVRLKAAGTSFEQVQRLAPQEVAEAPARLESEPRDNFGGRSQEPGVEAILDKEEVAENVEQPWGLRDGRLAGVPYGWFILVMVAVIVAGVWAVIQMRKGEQHVAQRLAVVRDMNEDDAAEERAARELVDRIEKVVHDFLAADTIEKILPVVRQPDRVKPLIEEEWKVRPKRAMKFARLTTFQPASIAGGNFWIIRAETRDAGSQNLIVEQNGDTDVRVDWETFVCYQPMDWDRYRTERPTNAMDFRVWVTPDSFYSHEFSNAGRWRCYRVNIRDSEESLFGYAPVGSDVARDLDEFFKREPDGKATIIARLRFPAGGQSPRGVVIDKLVEPRWMYVTDPSKDRP</sequence>
<feature type="compositionally biased region" description="Basic and acidic residues" evidence="1">
    <location>
        <begin position="48"/>
        <end position="58"/>
    </location>
</feature>
<comment type="caution">
    <text evidence="3">The sequence shown here is derived from an EMBL/GenBank/DDBJ whole genome shotgun (WGS) entry which is preliminary data.</text>
</comment>
<accession>A0ABU9B1B2</accession>
<reference evidence="3 4" key="1">
    <citation type="submission" date="2024-04" db="EMBL/GenBank/DDBJ databases">
        <title>Luteolibacter sp. isolated from soil.</title>
        <authorList>
            <person name="An J."/>
        </authorList>
    </citation>
    <scope>NUCLEOTIDE SEQUENCE [LARGE SCALE GENOMIC DNA]</scope>
    <source>
        <strain evidence="3 4">Y139</strain>
    </source>
</reference>
<organism evidence="3 4">
    <name type="scientific">Luteolibacter soli</name>
    <dbReference type="NCBI Taxonomy" id="3135280"/>
    <lineage>
        <taxon>Bacteria</taxon>
        <taxon>Pseudomonadati</taxon>
        <taxon>Verrucomicrobiota</taxon>
        <taxon>Verrucomicrobiia</taxon>
        <taxon>Verrucomicrobiales</taxon>
        <taxon>Verrucomicrobiaceae</taxon>
        <taxon>Luteolibacter</taxon>
    </lineage>
</organism>
<protein>
    <submittedName>
        <fullName evidence="3">Uncharacterized protein</fullName>
    </submittedName>
</protein>
<keyword evidence="2" id="KW-1133">Transmembrane helix</keyword>
<evidence type="ECO:0000256" key="1">
    <source>
        <dbReference type="SAM" id="MobiDB-lite"/>
    </source>
</evidence>
<feature type="region of interest" description="Disordered" evidence="1">
    <location>
        <begin position="43"/>
        <end position="64"/>
    </location>
</feature>
<evidence type="ECO:0000256" key="2">
    <source>
        <dbReference type="SAM" id="Phobius"/>
    </source>
</evidence>
<evidence type="ECO:0000313" key="3">
    <source>
        <dbReference type="EMBL" id="MEK7953819.1"/>
    </source>
</evidence>
<gene>
    <name evidence="3" type="ORF">WKV53_25105</name>
</gene>
<evidence type="ECO:0000313" key="4">
    <source>
        <dbReference type="Proteomes" id="UP001371305"/>
    </source>
</evidence>
<dbReference type="Proteomes" id="UP001371305">
    <property type="component" value="Unassembled WGS sequence"/>
</dbReference>
<proteinExistence type="predicted"/>
<dbReference type="EMBL" id="JBBUKT010000014">
    <property type="protein sequence ID" value="MEK7953819.1"/>
    <property type="molecule type" value="Genomic_DNA"/>
</dbReference>
<dbReference type="RefSeq" id="WP_341407586.1">
    <property type="nucleotide sequence ID" value="NZ_JBBUKT010000014.1"/>
</dbReference>
<keyword evidence="2" id="KW-0812">Transmembrane</keyword>